<organism evidence="2 3">
    <name type="scientific">Beggiatoa leptomitoformis</name>
    <dbReference type="NCBI Taxonomy" id="288004"/>
    <lineage>
        <taxon>Bacteria</taxon>
        <taxon>Pseudomonadati</taxon>
        <taxon>Pseudomonadota</taxon>
        <taxon>Gammaproteobacteria</taxon>
        <taxon>Thiotrichales</taxon>
        <taxon>Thiotrichaceae</taxon>
        <taxon>Beggiatoa</taxon>
    </lineage>
</organism>
<dbReference type="PROSITE" id="PS51186">
    <property type="entry name" value="GNAT"/>
    <property type="match status" value="1"/>
</dbReference>
<dbReference type="Pfam" id="PF00583">
    <property type="entry name" value="Acetyltransf_1"/>
    <property type="match status" value="1"/>
</dbReference>
<evidence type="ECO:0000259" key="1">
    <source>
        <dbReference type="PROSITE" id="PS51186"/>
    </source>
</evidence>
<evidence type="ECO:0000313" key="3">
    <source>
        <dbReference type="Proteomes" id="UP000234271"/>
    </source>
</evidence>
<sequence length="144" mass="16337">MAFITIAEASDLSAIQQLLTDCHLPFEDLTPTHLPRFWLVKQRLTCIASIGMEEWGNIGLLRSLAVLSPYRDSNLASELVDMAELYAKEQKLTALYLLTTTAVAFFTKRGYQLLKREEFPAILRQTPEFHSLCPATAICMWKTL</sequence>
<dbReference type="OrthoDB" id="5197788at2"/>
<dbReference type="Gene3D" id="3.40.630.30">
    <property type="match status" value="1"/>
</dbReference>
<keyword evidence="2" id="KW-0808">Transferase</keyword>
<dbReference type="KEGG" id="blep:AL038_05745"/>
<dbReference type="InterPro" id="IPR016181">
    <property type="entry name" value="Acyl_CoA_acyltransferase"/>
</dbReference>
<evidence type="ECO:0000313" key="2">
    <source>
        <dbReference type="EMBL" id="AUI67272.1"/>
    </source>
</evidence>
<dbReference type="SUPFAM" id="SSF55729">
    <property type="entry name" value="Acyl-CoA N-acyltransferases (Nat)"/>
    <property type="match status" value="1"/>
</dbReference>
<gene>
    <name evidence="2" type="ORF">BLE401_00230</name>
</gene>
<name>A0A2N9Y9Y8_9GAMM</name>
<dbReference type="NCBIfam" id="NF040501">
    <property type="entry name" value="resist_ArsN2"/>
    <property type="match status" value="1"/>
</dbReference>
<reference evidence="3" key="1">
    <citation type="submission" date="2016-12" db="EMBL/GenBank/DDBJ databases">
        <title>Complete Genome Sequence of Beggiatoa leptomitiformis D-401.</title>
        <authorList>
            <person name="Fomenkov A."/>
            <person name="Vincze T."/>
            <person name="Grabovich M."/>
            <person name="Anton B.P."/>
            <person name="Dubinina G."/>
            <person name="Orlova M."/>
            <person name="Belousova E."/>
            <person name="Roberts R.J."/>
        </authorList>
    </citation>
    <scope>NUCLEOTIDE SEQUENCE [LARGE SCALE GENOMIC DNA]</scope>
    <source>
        <strain evidence="3">D-401</strain>
    </source>
</reference>
<feature type="domain" description="N-acetyltransferase" evidence="1">
    <location>
        <begin position="1"/>
        <end position="144"/>
    </location>
</feature>
<dbReference type="EMBL" id="CP018889">
    <property type="protein sequence ID" value="AUI67272.1"/>
    <property type="molecule type" value="Genomic_DNA"/>
</dbReference>
<protein>
    <submittedName>
        <fullName evidence="2">GNAT family N-acetyltransferase</fullName>
    </submittedName>
</protein>
<proteinExistence type="predicted"/>
<dbReference type="GO" id="GO:0016747">
    <property type="term" value="F:acyltransferase activity, transferring groups other than amino-acyl groups"/>
    <property type="evidence" value="ECO:0007669"/>
    <property type="project" value="InterPro"/>
</dbReference>
<dbReference type="InterPro" id="IPR000182">
    <property type="entry name" value="GNAT_dom"/>
</dbReference>
<keyword evidence="3" id="KW-1185">Reference proteome</keyword>
<dbReference type="STRING" id="288004.AL038_05745"/>
<dbReference type="RefSeq" id="WP_062150303.1">
    <property type="nucleotide sequence ID" value="NZ_CP012373.2"/>
</dbReference>
<dbReference type="AlphaFoldDB" id="A0A2N9Y9Y8"/>
<accession>A0A2N9Y9Y8</accession>
<dbReference type="Proteomes" id="UP000234271">
    <property type="component" value="Chromosome"/>
</dbReference>